<sequence length="432" mass="46316">MHETKRVILDWFAATVPGSETPLIQALKDAVCEDLHDRKAQGATILGDGRRGSSRTAALVNGSASHVVEFDDIFRDAIYHPGSPVVAAALAVGETRNATGLDLIRAVINGYEVSTRIGAAVQPAHYKHWHTTGTVGCFGAAAAAATLLELSPEAFAHALSTSGTFAAGLREAFQSDAMSKPLHAGRAAEAGVTAALLAARGFTGASTILEGKSGFGAAMADGDIDWDRALEGIGETFNIESVTLKNHGCCGHTFAAIDGALALIKEHDFTWKDIEHVEVETYRTAVQVVGRSDVATPFDARFSVFFTVATALVYGSVRLNAFSAERLSDPAIRSVMNRISLAVNDELDRSYPQKRGALVRITYRGGQIVEHLQKYRHGDPEEPLTDTELSDKFYELVSPVTGRPDAEALWSKVMELEQGNVSDLMAVVRRAH</sequence>
<dbReference type="InterPro" id="IPR005656">
    <property type="entry name" value="MmgE_PrpD"/>
</dbReference>
<feature type="domain" description="MmgE/PrpD C-terminal" evidence="3">
    <location>
        <begin position="247"/>
        <end position="409"/>
    </location>
</feature>
<dbReference type="AlphaFoldDB" id="A0A840UE88"/>
<evidence type="ECO:0000259" key="2">
    <source>
        <dbReference type="Pfam" id="PF03972"/>
    </source>
</evidence>
<dbReference type="GO" id="GO:0016829">
    <property type="term" value="F:lyase activity"/>
    <property type="evidence" value="ECO:0007669"/>
    <property type="project" value="InterPro"/>
</dbReference>
<dbReference type="Proteomes" id="UP000591735">
    <property type="component" value="Unassembled WGS sequence"/>
</dbReference>
<evidence type="ECO:0000313" key="5">
    <source>
        <dbReference type="Proteomes" id="UP000591735"/>
    </source>
</evidence>
<reference evidence="4 5" key="1">
    <citation type="submission" date="2020-08" db="EMBL/GenBank/DDBJ databases">
        <title>Genomic Encyclopedia of Type Strains, Phase IV (KMG-IV): sequencing the most valuable type-strain genomes for metagenomic binning, comparative biology and taxonomic classification.</title>
        <authorList>
            <person name="Goeker M."/>
        </authorList>
    </citation>
    <scope>NUCLEOTIDE SEQUENCE [LARGE SCALE GENOMIC DNA]</scope>
    <source>
        <strain evidence="4 5">DSM 22359</strain>
    </source>
</reference>
<dbReference type="InterPro" id="IPR036148">
    <property type="entry name" value="MmgE/PrpD_sf"/>
</dbReference>
<gene>
    <name evidence="4" type="ORF">HNR38_002184</name>
</gene>
<dbReference type="Gene3D" id="1.10.4100.10">
    <property type="entry name" value="2-methylcitrate dehydratase PrpD"/>
    <property type="match status" value="1"/>
</dbReference>
<dbReference type="InterPro" id="IPR045336">
    <property type="entry name" value="MmgE_PrpD_N"/>
</dbReference>
<name>A0A840UE88_9GAMM</name>
<evidence type="ECO:0000259" key="3">
    <source>
        <dbReference type="Pfam" id="PF19305"/>
    </source>
</evidence>
<dbReference type="EMBL" id="JACHFE010000005">
    <property type="protein sequence ID" value="MBB5321690.1"/>
    <property type="molecule type" value="Genomic_DNA"/>
</dbReference>
<dbReference type="InterPro" id="IPR042183">
    <property type="entry name" value="MmgE/PrpD_sf_1"/>
</dbReference>
<dbReference type="PANTHER" id="PTHR16943:SF8">
    <property type="entry name" value="2-METHYLCITRATE DEHYDRATASE"/>
    <property type="match status" value="1"/>
</dbReference>
<dbReference type="PANTHER" id="PTHR16943">
    <property type="entry name" value="2-METHYLCITRATE DEHYDRATASE-RELATED"/>
    <property type="match status" value="1"/>
</dbReference>
<dbReference type="InterPro" id="IPR042188">
    <property type="entry name" value="MmgE/PrpD_sf_2"/>
</dbReference>
<feature type="domain" description="MmgE/PrpD N-terminal" evidence="2">
    <location>
        <begin position="2"/>
        <end position="223"/>
    </location>
</feature>
<evidence type="ECO:0000256" key="1">
    <source>
        <dbReference type="ARBA" id="ARBA00006174"/>
    </source>
</evidence>
<keyword evidence="5" id="KW-1185">Reference proteome</keyword>
<comment type="similarity">
    <text evidence="1">Belongs to the PrpD family.</text>
</comment>
<dbReference type="Gene3D" id="3.30.1330.120">
    <property type="entry name" value="2-methylcitrate dehydratase PrpD"/>
    <property type="match status" value="1"/>
</dbReference>
<proteinExistence type="inferred from homology"/>
<dbReference type="Pfam" id="PF19305">
    <property type="entry name" value="MmgE_PrpD_C"/>
    <property type="match status" value="1"/>
</dbReference>
<organism evidence="4 5">
    <name type="scientific">Marinobacter oulmenensis</name>
    <dbReference type="NCBI Taxonomy" id="643747"/>
    <lineage>
        <taxon>Bacteria</taxon>
        <taxon>Pseudomonadati</taxon>
        <taxon>Pseudomonadota</taxon>
        <taxon>Gammaproteobacteria</taxon>
        <taxon>Pseudomonadales</taxon>
        <taxon>Marinobacteraceae</taxon>
        <taxon>Marinobacter</taxon>
    </lineage>
</organism>
<comment type="caution">
    <text evidence="4">The sequence shown here is derived from an EMBL/GenBank/DDBJ whole genome shotgun (WGS) entry which is preliminary data.</text>
</comment>
<evidence type="ECO:0000313" key="4">
    <source>
        <dbReference type="EMBL" id="MBB5321690.1"/>
    </source>
</evidence>
<protein>
    <submittedName>
        <fullName evidence="4">2-methylcitrate dehydratase PrpD</fullName>
    </submittedName>
</protein>
<dbReference type="Pfam" id="PF03972">
    <property type="entry name" value="MmgE_PrpD_N"/>
    <property type="match status" value="1"/>
</dbReference>
<dbReference type="InterPro" id="IPR045337">
    <property type="entry name" value="MmgE_PrpD_C"/>
</dbReference>
<accession>A0A840UE88</accession>
<dbReference type="SUPFAM" id="SSF103378">
    <property type="entry name" value="2-methylcitrate dehydratase PrpD"/>
    <property type="match status" value="1"/>
</dbReference>